<protein>
    <submittedName>
        <fullName evidence="1">Uncharacterized protein</fullName>
    </submittedName>
</protein>
<name>A0A372NMN8_9SPHI</name>
<gene>
    <name evidence="1" type="ORF">D0C36_20705</name>
</gene>
<evidence type="ECO:0000313" key="1">
    <source>
        <dbReference type="EMBL" id="RFZ90222.1"/>
    </source>
</evidence>
<proteinExistence type="predicted"/>
<keyword evidence="2" id="KW-1185">Reference proteome</keyword>
<organism evidence="1 2">
    <name type="scientific">Mucilaginibacter conchicola</name>
    <dbReference type="NCBI Taxonomy" id="2303333"/>
    <lineage>
        <taxon>Bacteria</taxon>
        <taxon>Pseudomonadati</taxon>
        <taxon>Bacteroidota</taxon>
        <taxon>Sphingobacteriia</taxon>
        <taxon>Sphingobacteriales</taxon>
        <taxon>Sphingobacteriaceae</taxon>
        <taxon>Mucilaginibacter</taxon>
    </lineage>
</organism>
<reference evidence="1 2" key="1">
    <citation type="submission" date="2018-08" db="EMBL/GenBank/DDBJ databases">
        <title>Mucilaginibacter sp. MYSH2.</title>
        <authorList>
            <person name="Seo T."/>
        </authorList>
    </citation>
    <scope>NUCLEOTIDE SEQUENCE [LARGE SCALE GENOMIC DNA]</scope>
    <source>
        <strain evidence="1 2">MYSH2</strain>
    </source>
</reference>
<evidence type="ECO:0000313" key="2">
    <source>
        <dbReference type="Proteomes" id="UP000264217"/>
    </source>
</evidence>
<accession>A0A372NMN8</accession>
<dbReference type="EMBL" id="QWDC01000004">
    <property type="protein sequence ID" value="RFZ90222.1"/>
    <property type="molecule type" value="Genomic_DNA"/>
</dbReference>
<dbReference type="AlphaFoldDB" id="A0A372NMN8"/>
<sequence>MGSARKDAFRNKYTKLTIPCIDRMNVHESMRGPIESLIHHTDNRRSDRLQMITLYTDQLLFLVKAVVVDIALSMQVNHPSG</sequence>
<comment type="caution">
    <text evidence="1">The sequence shown here is derived from an EMBL/GenBank/DDBJ whole genome shotgun (WGS) entry which is preliminary data.</text>
</comment>
<dbReference type="Proteomes" id="UP000264217">
    <property type="component" value="Unassembled WGS sequence"/>
</dbReference>